<dbReference type="InterPro" id="IPR012644">
    <property type="entry name" value="CHP02300_FYDLN_acid"/>
</dbReference>
<sequence length="123" mass="13808">MAKEELGIKRTCPDTGKKFYDLNRDPIISPYTQKSWPLSYFDKTSSILKDIEDDEIGGETVEGPHEEIISEDEDVSVVVDDDLEDVGEQVISLEDDDAFLETTDEEETDMSNIIAITPDSDES</sequence>
<dbReference type="NCBIfam" id="TIGR02300">
    <property type="entry name" value="FYDLN_acid"/>
    <property type="match status" value="1"/>
</dbReference>
<keyword evidence="3" id="KW-1185">Reference proteome</keyword>
<dbReference type="RefSeq" id="WP_015272529.1">
    <property type="nucleotide sequence ID" value="NC_019907.1"/>
</dbReference>
<protein>
    <recommendedName>
        <fullName evidence="4">TIGR02300 family protein</fullName>
    </recommendedName>
</protein>
<gene>
    <name evidence="2" type="ordered locus">B488_01090</name>
</gene>
<dbReference type="PATRIC" id="fig|1215343.11.peg.115"/>
<proteinExistence type="predicted"/>
<dbReference type="KEGG" id="lcc:B488_01090"/>
<dbReference type="AlphaFoldDB" id="L0ET35"/>
<evidence type="ECO:0000313" key="2">
    <source>
        <dbReference type="EMBL" id="AGA64102.1"/>
    </source>
</evidence>
<organism evidence="2 3">
    <name type="scientific">Liberibacter crescens (strain BT-1)</name>
    <dbReference type="NCBI Taxonomy" id="1215343"/>
    <lineage>
        <taxon>Bacteria</taxon>
        <taxon>Pseudomonadati</taxon>
        <taxon>Pseudomonadota</taxon>
        <taxon>Alphaproteobacteria</taxon>
        <taxon>Hyphomicrobiales</taxon>
        <taxon>Rhizobiaceae</taxon>
        <taxon>Liberibacter</taxon>
    </lineage>
</organism>
<dbReference type="Proteomes" id="UP000010799">
    <property type="component" value="Chromosome"/>
</dbReference>
<evidence type="ECO:0000313" key="3">
    <source>
        <dbReference type="Proteomes" id="UP000010799"/>
    </source>
</evidence>
<dbReference type="eggNOG" id="COG4530">
    <property type="taxonomic scope" value="Bacteria"/>
</dbReference>
<evidence type="ECO:0008006" key="4">
    <source>
        <dbReference type="Google" id="ProtNLM"/>
    </source>
</evidence>
<feature type="region of interest" description="Disordered" evidence="1">
    <location>
        <begin position="104"/>
        <end position="123"/>
    </location>
</feature>
<dbReference type="HOGENOM" id="CLU_140210_1_0_5"/>
<name>L0ET35_LIBCB</name>
<accession>L0ET35</accession>
<dbReference type="EMBL" id="CP003789">
    <property type="protein sequence ID" value="AGA64102.1"/>
    <property type="molecule type" value="Genomic_DNA"/>
</dbReference>
<dbReference type="Pfam" id="PF09538">
    <property type="entry name" value="FYDLN_acid"/>
    <property type="match status" value="1"/>
</dbReference>
<reference evidence="2 3" key="1">
    <citation type="journal article" date="2012" name="Stand. Genomic Sci.">
        <title>Complete genome sequence of Liberibacter crescens BT-1.</title>
        <authorList>
            <person name="Leonard M.T."/>
            <person name="Fagen J.R."/>
            <person name="Davis-Richardson A.G."/>
            <person name="Davis M.J."/>
            <person name="Triplett E.W."/>
        </authorList>
    </citation>
    <scope>NUCLEOTIDE SEQUENCE [LARGE SCALE GENOMIC DNA]</scope>
    <source>
        <strain evidence="2 3">BT-1</strain>
    </source>
</reference>
<evidence type="ECO:0000256" key="1">
    <source>
        <dbReference type="SAM" id="MobiDB-lite"/>
    </source>
</evidence>
<dbReference type="STRING" id="1215343.B488_01090"/>